<dbReference type="Gene3D" id="2.40.110.10">
    <property type="entry name" value="Butyryl-CoA Dehydrogenase, subunit A, domain 2"/>
    <property type="match status" value="1"/>
</dbReference>
<dbReference type="Gene3D" id="1.20.140.10">
    <property type="entry name" value="Butyryl-CoA Dehydrogenase, subunit A, domain 3"/>
    <property type="match status" value="1"/>
</dbReference>
<dbReference type="Gene3D" id="1.10.540.10">
    <property type="entry name" value="Acyl-CoA dehydrogenase/oxidase, N-terminal domain"/>
    <property type="match status" value="1"/>
</dbReference>
<keyword evidence="3 6" id="KW-0285">Flavoprotein</keyword>
<dbReference type="InterPro" id="IPR037069">
    <property type="entry name" value="AcylCoA_DH/ox_N_sf"/>
</dbReference>
<name>A0A895YRP8_9ACTN</name>
<dbReference type="PANTHER" id="PTHR43884:SF12">
    <property type="entry name" value="ISOVALERYL-COA DEHYDROGENASE, MITOCHONDRIAL-RELATED"/>
    <property type="match status" value="1"/>
</dbReference>
<dbReference type="AlphaFoldDB" id="A0A895YRP8"/>
<reference evidence="10" key="1">
    <citation type="submission" date="2021-02" db="EMBL/GenBank/DDBJ databases">
        <title>Natrosporangium hydrolyticum gen. nov., sp. nov, a haloalkaliphilic actinobacterium from a soda solonchak soil.</title>
        <authorList>
            <person name="Sorokin D.Y."/>
            <person name="Khijniak T.V."/>
            <person name="Zakharycheva A.P."/>
            <person name="Boueva O.V."/>
            <person name="Ariskina E.V."/>
            <person name="Hahnke R.L."/>
            <person name="Bunk B."/>
            <person name="Sproer C."/>
            <person name="Schumann P."/>
            <person name="Evtushenko L.I."/>
            <person name="Kublanov I.V."/>
        </authorList>
    </citation>
    <scope>NUCLEOTIDE SEQUENCE</scope>
    <source>
        <strain evidence="10">DSM 106523</strain>
    </source>
</reference>
<dbReference type="EMBL" id="CP070499">
    <property type="protein sequence ID" value="QSB16790.1"/>
    <property type="molecule type" value="Genomic_DNA"/>
</dbReference>
<evidence type="ECO:0000259" key="8">
    <source>
        <dbReference type="Pfam" id="PF02770"/>
    </source>
</evidence>
<dbReference type="PANTHER" id="PTHR43884">
    <property type="entry name" value="ACYL-COA DEHYDROGENASE"/>
    <property type="match status" value="1"/>
</dbReference>
<evidence type="ECO:0000256" key="5">
    <source>
        <dbReference type="ARBA" id="ARBA00023002"/>
    </source>
</evidence>
<dbReference type="GO" id="GO:0003995">
    <property type="term" value="F:acyl-CoA dehydrogenase activity"/>
    <property type="evidence" value="ECO:0007669"/>
    <property type="project" value="TreeGrafter"/>
</dbReference>
<feature type="domain" description="Acyl-CoA dehydrogenase/oxidase N-terminal" evidence="9">
    <location>
        <begin position="8"/>
        <end position="116"/>
    </location>
</feature>
<evidence type="ECO:0000256" key="3">
    <source>
        <dbReference type="ARBA" id="ARBA00022630"/>
    </source>
</evidence>
<dbReference type="SUPFAM" id="SSF47203">
    <property type="entry name" value="Acyl-CoA dehydrogenase C-terminal domain-like"/>
    <property type="match status" value="1"/>
</dbReference>
<dbReference type="FunFam" id="2.40.110.10:FF:000002">
    <property type="entry name" value="Acyl-CoA dehydrogenase fadE12"/>
    <property type="match status" value="1"/>
</dbReference>
<dbReference type="Proteomes" id="UP000662857">
    <property type="component" value="Chromosome"/>
</dbReference>
<evidence type="ECO:0000256" key="4">
    <source>
        <dbReference type="ARBA" id="ARBA00022827"/>
    </source>
</evidence>
<accession>A0A895YRP8</accession>
<dbReference type="GO" id="GO:0050660">
    <property type="term" value="F:flavin adenine dinucleotide binding"/>
    <property type="evidence" value="ECO:0007669"/>
    <property type="project" value="InterPro"/>
</dbReference>
<evidence type="ECO:0000256" key="1">
    <source>
        <dbReference type="ARBA" id="ARBA00001974"/>
    </source>
</evidence>
<dbReference type="InterPro" id="IPR036250">
    <property type="entry name" value="AcylCo_DH-like_C"/>
</dbReference>
<evidence type="ECO:0000259" key="7">
    <source>
        <dbReference type="Pfam" id="PF00441"/>
    </source>
</evidence>
<dbReference type="InterPro" id="IPR009075">
    <property type="entry name" value="AcylCo_DH/oxidase_C"/>
</dbReference>
<evidence type="ECO:0000256" key="6">
    <source>
        <dbReference type="RuleBase" id="RU362125"/>
    </source>
</evidence>
<sequence length="378" mass="40389">MIEWNADQVALRDGVVAAASALRADGPVDDEASRFQENWQLLSKLGLLGLPFEETYGGLGQDLVTTMYVLEGLGEACRDGGLSFAATTAICSVGVPLNRFGTAAQKQRYLPRICAGAVIGAHAITESVGGSDALKMRTRARRDGDHFVLDGAKTFVSNGPVADLLMIYAATRPGGGALGVTAFLVERDTPGLTVGQPIAKMGLATSPLSDVYLDQVRVPASQVVGRVGGGFLVLDYVMKREVLFSFIVNVGEMRHRVERCIGYARSREQFGQPIGSYQSVANRIVDMKIQTETARKWLYDAALTVAADRVATSDIAIAKLIASEANLETAVSAVRIFGGNGYMTEFGLERDVRNAVAGPIYSGTNEIQYNRIAAMLGL</sequence>
<dbReference type="InterPro" id="IPR046373">
    <property type="entry name" value="Acyl-CoA_Oxase/DH_mid-dom_sf"/>
</dbReference>
<comment type="similarity">
    <text evidence="2 6">Belongs to the acyl-CoA dehydrogenase family.</text>
</comment>
<keyword evidence="5 6" id="KW-0560">Oxidoreductase</keyword>
<dbReference type="Pfam" id="PF02770">
    <property type="entry name" value="Acyl-CoA_dh_M"/>
    <property type="match status" value="1"/>
</dbReference>
<feature type="domain" description="Acyl-CoA dehydrogenase/oxidase C-terminal" evidence="7">
    <location>
        <begin position="228"/>
        <end position="375"/>
    </location>
</feature>
<dbReference type="RefSeq" id="WP_239679026.1">
    <property type="nucleotide sequence ID" value="NZ_CP070499.1"/>
</dbReference>
<dbReference type="KEGG" id="nhy:JQS43_11190"/>
<evidence type="ECO:0000313" key="11">
    <source>
        <dbReference type="Proteomes" id="UP000662857"/>
    </source>
</evidence>
<dbReference type="Pfam" id="PF00441">
    <property type="entry name" value="Acyl-CoA_dh_1"/>
    <property type="match status" value="1"/>
</dbReference>
<dbReference type="SUPFAM" id="SSF56645">
    <property type="entry name" value="Acyl-CoA dehydrogenase NM domain-like"/>
    <property type="match status" value="1"/>
</dbReference>
<keyword evidence="4 6" id="KW-0274">FAD</keyword>
<feature type="domain" description="Acyl-CoA oxidase/dehydrogenase middle" evidence="8">
    <location>
        <begin position="121"/>
        <end position="216"/>
    </location>
</feature>
<dbReference type="InterPro" id="IPR013786">
    <property type="entry name" value="AcylCoA_DH/ox_N"/>
</dbReference>
<dbReference type="InterPro" id="IPR009100">
    <property type="entry name" value="AcylCoA_DH/oxidase_NM_dom_sf"/>
</dbReference>
<evidence type="ECO:0000313" key="10">
    <source>
        <dbReference type="EMBL" id="QSB16790.1"/>
    </source>
</evidence>
<proteinExistence type="inferred from homology"/>
<comment type="cofactor">
    <cofactor evidence="1 6">
        <name>FAD</name>
        <dbReference type="ChEBI" id="CHEBI:57692"/>
    </cofactor>
</comment>
<dbReference type="InterPro" id="IPR006091">
    <property type="entry name" value="Acyl-CoA_Oxase/DH_mid-dom"/>
</dbReference>
<gene>
    <name evidence="10" type="ORF">JQS43_11190</name>
</gene>
<dbReference type="Pfam" id="PF02771">
    <property type="entry name" value="Acyl-CoA_dh_N"/>
    <property type="match status" value="1"/>
</dbReference>
<evidence type="ECO:0000259" key="9">
    <source>
        <dbReference type="Pfam" id="PF02771"/>
    </source>
</evidence>
<keyword evidence="11" id="KW-1185">Reference proteome</keyword>
<organism evidence="10 11">
    <name type="scientific">Natronosporangium hydrolyticum</name>
    <dbReference type="NCBI Taxonomy" id="2811111"/>
    <lineage>
        <taxon>Bacteria</taxon>
        <taxon>Bacillati</taxon>
        <taxon>Actinomycetota</taxon>
        <taxon>Actinomycetes</taxon>
        <taxon>Micromonosporales</taxon>
        <taxon>Micromonosporaceae</taxon>
        <taxon>Natronosporangium</taxon>
    </lineage>
</organism>
<evidence type="ECO:0000256" key="2">
    <source>
        <dbReference type="ARBA" id="ARBA00009347"/>
    </source>
</evidence>
<protein>
    <submittedName>
        <fullName evidence="10">Acyl-CoA dehydrogenase family protein</fullName>
    </submittedName>
</protein>